<reference evidence="2" key="1">
    <citation type="submission" date="2019-02" db="EMBL/GenBank/DDBJ databases">
        <authorList>
            <person name="Pothier F.J."/>
        </authorList>
    </citation>
    <scope>NUCLEOTIDE SEQUENCE</scope>
    <source>
        <strain evidence="2">CI-1B</strain>
    </source>
</reference>
<accession>A0A508TEW8</accession>
<evidence type="ECO:0000313" key="3">
    <source>
        <dbReference type="Proteomes" id="UP000328092"/>
    </source>
</evidence>
<gene>
    <name evidence="2" type="ORF">CI1B_46780</name>
</gene>
<keyword evidence="1" id="KW-0732">Signal</keyword>
<organism evidence="2 3">
    <name type="scientific">Bradyrhizobium ivorense</name>
    <dbReference type="NCBI Taxonomy" id="2511166"/>
    <lineage>
        <taxon>Bacteria</taxon>
        <taxon>Pseudomonadati</taxon>
        <taxon>Pseudomonadota</taxon>
        <taxon>Alphaproteobacteria</taxon>
        <taxon>Hyphomicrobiales</taxon>
        <taxon>Nitrobacteraceae</taxon>
        <taxon>Bradyrhizobium</taxon>
    </lineage>
</organism>
<dbReference type="EMBL" id="CAADFC020000016">
    <property type="protein sequence ID" value="VIO73061.1"/>
    <property type="molecule type" value="Genomic_DNA"/>
</dbReference>
<evidence type="ECO:0000256" key="1">
    <source>
        <dbReference type="SAM" id="SignalP"/>
    </source>
</evidence>
<name>A0A508TEW8_9BRAD</name>
<dbReference type="Proteomes" id="UP000328092">
    <property type="component" value="Unassembled WGS sequence"/>
</dbReference>
<feature type="chain" id="PRO_5021252983" evidence="1">
    <location>
        <begin position="24"/>
        <end position="119"/>
    </location>
</feature>
<keyword evidence="3" id="KW-1185">Reference proteome</keyword>
<proteinExistence type="predicted"/>
<dbReference type="AlphaFoldDB" id="A0A508TEW8"/>
<protein>
    <submittedName>
        <fullName evidence="2">Uncharacterized protein</fullName>
    </submittedName>
</protein>
<dbReference type="RefSeq" id="WP_244626666.1">
    <property type="nucleotide sequence ID" value="NZ_CAADFC020000016.1"/>
</dbReference>
<sequence>MKKLLTYAAAASCLLASFSVAQARSAYDGSWDLRFVTQRGACDPTYNFSVNVNNGVVMHPNLVKFRGYVTRSGTVRASVTVQDKYASGSGRLLGSSGRGTWSGYSGSSRCSGYWTAERS</sequence>
<evidence type="ECO:0000313" key="2">
    <source>
        <dbReference type="EMBL" id="VIO73061.1"/>
    </source>
</evidence>
<feature type="signal peptide" evidence="1">
    <location>
        <begin position="1"/>
        <end position="23"/>
    </location>
</feature>
<comment type="caution">
    <text evidence="2">The sequence shown here is derived from an EMBL/GenBank/DDBJ whole genome shotgun (WGS) entry which is preliminary data.</text>
</comment>